<reference evidence="3" key="2">
    <citation type="journal article" date="2024" name="Plant">
        <title>Genomic evolution and insights into agronomic trait innovations of Sesamum species.</title>
        <authorList>
            <person name="Miao H."/>
            <person name="Wang L."/>
            <person name="Qu L."/>
            <person name="Liu H."/>
            <person name="Sun Y."/>
            <person name="Le M."/>
            <person name="Wang Q."/>
            <person name="Wei S."/>
            <person name="Zheng Y."/>
            <person name="Lin W."/>
            <person name="Duan Y."/>
            <person name="Cao H."/>
            <person name="Xiong S."/>
            <person name="Wang X."/>
            <person name="Wei L."/>
            <person name="Li C."/>
            <person name="Ma Q."/>
            <person name="Ju M."/>
            <person name="Zhao R."/>
            <person name="Li G."/>
            <person name="Mu C."/>
            <person name="Tian Q."/>
            <person name="Mei H."/>
            <person name="Zhang T."/>
            <person name="Gao T."/>
            <person name="Zhang H."/>
        </authorList>
    </citation>
    <scope>NUCLEOTIDE SEQUENCE</scope>
    <source>
        <strain evidence="3">G02</strain>
    </source>
</reference>
<comment type="similarity">
    <text evidence="1">Belongs to the CWC26 family.</text>
</comment>
<reference evidence="3" key="1">
    <citation type="submission" date="2020-06" db="EMBL/GenBank/DDBJ databases">
        <authorList>
            <person name="Li T."/>
            <person name="Hu X."/>
            <person name="Zhang T."/>
            <person name="Song X."/>
            <person name="Zhang H."/>
            <person name="Dai N."/>
            <person name="Sheng W."/>
            <person name="Hou X."/>
            <person name="Wei L."/>
        </authorList>
    </citation>
    <scope>NUCLEOTIDE SEQUENCE</scope>
    <source>
        <strain evidence="3">G02</strain>
        <tissue evidence="3">Leaf</tissue>
    </source>
</reference>
<name>A0AAW2LQG2_SESRA</name>
<dbReference type="PANTHER" id="PTHR31809">
    <property type="entry name" value="BUD13 HOMOLOG"/>
    <property type="match status" value="1"/>
</dbReference>
<dbReference type="GO" id="GO:0003723">
    <property type="term" value="F:RNA binding"/>
    <property type="evidence" value="ECO:0007669"/>
    <property type="project" value="TreeGrafter"/>
</dbReference>
<gene>
    <name evidence="3" type="ORF">Sradi_5321800</name>
</gene>
<dbReference type="GO" id="GO:0070274">
    <property type="term" value="C:RES complex"/>
    <property type="evidence" value="ECO:0007669"/>
    <property type="project" value="TreeGrafter"/>
</dbReference>
<dbReference type="PANTHER" id="PTHR31809:SF0">
    <property type="entry name" value="BUD13 HOMOLOG"/>
    <property type="match status" value="1"/>
</dbReference>
<comment type="caution">
    <text evidence="3">The sequence shown here is derived from an EMBL/GenBank/DDBJ whole genome shotgun (WGS) entry which is preliminary data.</text>
</comment>
<dbReference type="Pfam" id="PF09736">
    <property type="entry name" value="Bud13"/>
    <property type="match status" value="1"/>
</dbReference>
<sequence length="116" mass="13502">MRGLAQKRETEARVQEIEKEKDKPFARSRDDPDLDAMLKERLRRGDPMTHLVKRKHLESVLPDLGDNEKMKESGFIIWLHNSPGHPKSQLDKKRTGCSTKLLWDQTRQTLGWSGLQ</sequence>
<proteinExistence type="inferred from homology"/>
<evidence type="ECO:0000313" key="3">
    <source>
        <dbReference type="EMBL" id="KAL0320603.1"/>
    </source>
</evidence>
<organism evidence="3">
    <name type="scientific">Sesamum radiatum</name>
    <name type="common">Black benniseed</name>
    <dbReference type="NCBI Taxonomy" id="300843"/>
    <lineage>
        <taxon>Eukaryota</taxon>
        <taxon>Viridiplantae</taxon>
        <taxon>Streptophyta</taxon>
        <taxon>Embryophyta</taxon>
        <taxon>Tracheophyta</taxon>
        <taxon>Spermatophyta</taxon>
        <taxon>Magnoliopsida</taxon>
        <taxon>eudicotyledons</taxon>
        <taxon>Gunneridae</taxon>
        <taxon>Pentapetalae</taxon>
        <taxon>asterids</taxon>
        <taxon>lamiids</taxon>
        <taxon>Lamiales</taxon>
        <taxon>Pedaliaceae</taxon>
        <taxon>Sesamum</taxon>
    </lineage>
</organism>
<dbReference type="InterPro" id="IPR018609">
    <property type="entry name" value="Bud13"/>
</dbReference>
<dbReference type="GO" id="GO:0000398">
    <property type="term" value="P:mRNA splicing, via spliceosome"/>
    <property type="evidence" value="ECO:0007669"/>
    <property type="project" value="TreeGrafter"/>
</dbReference>
<evidence type="ECO:0000256" key="2">
    <source>
        <dbReference type="SAM" id="MobiDB-lite"/>
    </source>
</evidence>
<protein>
    <submittedName>
        <fullName evidence="3">Uncharacterized protein</fullName>
    </submittedName>
</protein>
<accession>A0AAW2LQG2</accession>
<dbReference type="InterPro" id="IPR051112">
    <property type="entry name" value="CWC26_splicing_factor"/>
</dbReference>
<dbReference type="GO" id="GO:0005684">
    <property type="term" value="C:U2-type spliceosomal complex"/>
    <property type="evidence" value="ECO:0007669"/>
    <property type="project" value="TreeGrafter"/>
</dbReference>
<dbReference type="AlphaFoldDB" id="A0AAW2LQG2"/>
<evidence type="ECO:0000256" key="1">
    <source>
        <dbReference type="ARBA" id="ARBA00011069"/>
    </source>
</evidence>
<feature type="region of interest" description="Disordered" evidence="2">
    <location>
        <begin position="1"/>
        <end position="34"/>
    </location>
</feature>
<dbReference type="EMBL" id="JACGWJ010000024">
    <property type="protein sequence ID" value="KAL0320603.1"/>
    <property type="molecule type" value="Genomic_DNA"/>
</dbReference>